<protein>
    <submittedName>
        <fullName evidence="1">Uncharacterized protein</fullName>
    </submittedName>
</protein>
<evidence type="ECO:0000313" key="1">
    <source>
        <dbReference type="EMBL" id="KAG7730032.1"/>
    </source>
</evidence>
<dbReference type="EMBL" id="JAHLUH010000002">
    <property type="protein sequence ID" value="KAG7730032.1"/>
    <property type="molecule type" value="Genomic_DNA"/>
</dbReference>
<evidence type="ECO:0000313" key="4">
    <source>
        <dbReference type="Proteomes" id="UP000738402"/>
    </source>
</evidence>
<keyword evidence="3" id="KW-1185">Reference proteome</keyword>
<evidence type="ECO:0000313" key="2">
    <source>
        <dbReference type="EMBL" id="KAG7767287.1"/>
    </source>
</evidence>
<dbReference type="Pfam" id="PF08615">
    <property type="entry name" value="RNase_H2_suC"/>
    <property type="match status" value="1"/>
</dbReference>
<dbReference type="GO" id="GO:0006401">
    <property type="term" value="P:RNA catabolic process"/>
    <property type="evidence" value="ECO:0007669"/>
    <property type="project" value="InterPro"/>
</dbReference>
<dbReference type="AlphaFoldDB" id="A0AAN6D8I0"/>
<proteinExistence type="predicted"/>
<dbReference type="Proteomes" id="UP000738402">
    <property type="component" value="Unassembled WGS sequence"/>
</dbReference>
<reference evidence="1 3" key="1">
    <citation type="journal article" date="2021" name="G3 (Bethesda)">
        <title>Genomic diversity, chromosomal rearrangements, and interspecies hybridization in the ogataea polymorpha species complex.</title>
        <authorList>
            <person name="Hanson S.J."/>
            <person name="Cinneide E.O."/>
            <person name="Salzberg L.I."/>
            <person name="Wolfe K.H."/>
            <person name="McGowan J."/>
            <person name="Fitzpatrick D.A."/>
            <person name="Matlin K."/>
        </authorList>
    </citation>
    <scope>NUCLEOTIDE SEQUENCE</scope>
    <source>
        <strain evidence="2">81-436-3</strain>
        <strain evidence="1">83-405-1</strain>
    </source>
</reference>
<dbReference type="PANTHER" id="PTHR47204">
    <property type="entry name" value="OS02G0168900 PROTEIN"/>
    <property type="match status" value="1"/>
</dbReference>
<comment type="caution">
    <text evidence="1">The sequence shown here is derived from an EMBL/GenBank/DDBJ whole genome shotgun (WGS) entry which is preliminary data.</text>
</comment>
<dbReference type="Gene3D" id="2.40.128.680">
    <property type="match status" value="1"/>
</dbReference>
<dbReference type="InterPro" id="IPR013924">
    <property type="entry name" value="RNase_H2_suC"/>
</dbReference>
<dbReference type="GO" id="GO:0032299">
    <property type="term" value="C:ribonuclease H2 complex"/>
    <property type="evidence" value="ECO:0007669"/>
    <property type="project" value="InterPro"/>
</dbReference>
<organism evidence="1 4">
    <name type="scientific">Ogataea haglerorum</name>
    <dbReference type="NCBI Taxonomy" id="1937702"/>
    <lineage>
        <taxon>Eukaryota</taxon>
        <taxon>Fungi</taxon>
        <taxon>Dikarya</taxon>
        <taxon>Ascomycota</taxon>
        <taxon>Saccharomycotina</taxon>
        <taxon>Pichiomycetes</taxon>
        <taxon>Pichiales</taxon>
        <taxon>Pichiaceae</taxon>
        <taxon>Ogataea</taxon>
    </lineage>
</organism>
<name>A0AAN6D8I0_9ASCO</name>
<dbReference type="EMBL" id="JAHLUN010000003">
    <property type="protein sequence ID" value="KAG7767287.1"/>
    <property type="molecule type" value="Genomic_DNA"/>
</dbReference>
<dbReference type="Proteomes" id="UP000697297">
    <property type="component" value="Unassembled WGS sequence"/>
</dbReference>
<accession>A0AAN6D8I0</accession>
<dbReference type="PANTHER" id="PTHR47204:SF1">
    <property type="entry name" value="RIBONUCLEASE H2 SUBUNIT C"/>
    <property type="match status" value="1"/>
</dbReference>
<sequence>MSRSLHPSDIEFAEAETTKYECNVLPVYSEYSGPVQAGSQFWNAQKTTCSVDGQDQIINYMRGRRLVGKEHRFEGEHKVGVFRRETIDGMRSTYKEVGESSAIVNYGHERLPDENDAIEKLVDWISVSKQIHDE</sequence>
<evidence type="ECO:0000313" key="3">
    <source>
        <dbReference type="Proteomes" id="UP000697297"/>
    </source>
</evidence>
<gene>
    <name evidence="1" type="ORF">KL933_001112</name>
    <name evidence="2" type="ORF">KL946_001386</name>
</gene>